<dbReference type="RefSeq" id="WP_119778996.1">
    <property type="nucleotide sequence ID" value="NZ_QYUK01000011.1"/>
</dbReference>
<evidence type="ECO:0000256" key="1">
    <source>
        <dbReference type="ARBA" id="ARBA00006817"/>
    </source>
</evidence>
<dbReference type="InterPro" id="IPR023393">
    <property type="entry name" value="START-like_dom_sf"/>
</dbReference>
<comment type="similarity">
    <text evidence="1">Belongs to the AHA1 family.</text>
</comment>
<comment type="caution">
    <text evidence="3">The sequence shown here is derived from an EMBL/GenBank/DDBJ whole genome shotgun (WGS) entry which is preliminary data.</text>
</comment>
<dbReference type="OrthoDB" id="9805228at2"/>
<dbReference type="AlphaFoldDB" id="A0A418WED6"/>
<feature type="domain" description="Activator of Hsp90 ATPase homologue 1/2-like C-terminal" evidence="2">
    <location>
        <begin position="26"/>
        <end position="155"/>
    </location>
</feature>
<proteinExistence type="inferred from homology"/>
<accession>A0A418WED6</accession>
<organism evidence="3 4">
    <name type="scientific">Oleomonas cavernae</name>
    <dbReference type="NCBI Taxonomy" id="2320859"/>
    <lineage>
        <taxon>Bacteria</taxon>
        <taxon>Pseudomonadati</taxon>
        <taxon>Pseudomonadota</taxon>
        <taxon>Alphaproteobacteria</taxon>
        <taxon>Acetobacterales</taxon>
        <taxon>Acetobacteraceae</taxon>
        <taxon>Oleomonas</taxon>
    </lineage>
</organism>
<name>A0A418WED6_9PROT</name>
<dbReference type="Proteomes" id="UP000284605">
    <property type="component" value="Unassembled WGS sequence"/>
</dbReference>
<evidence type="ECO:0000259" key="2">
    <source>
        <dbReference type="Pfam" id="PF08327"/>
    </source>
</evidence>
<reference evidence="3 4" key="1">
    <citation type="submission" date="2018-09" db="EMBL/GenBank/DDBJ databases">
        <authorList>
            <person name="Zhu H."/>
        </authorList>
    </citation>
    <scope>NUCLEOTIDE SEQUENCE [LARGE SCALE GENOMIC DNA]</scope>
    <source>
        <strain evidence="3 4">K1W22B-8</strain>
    </source>
</reference>
<keyword evidence="4" id="KW-1185">Reference proteome</keyword>
<evidence type="ECO:0000313" key="4">
    <source>
        <dbReference type="Proteomes" id="UP000284605"/>
    </source>
</evidence>
<dbReference type="Gene3D" id="3.30.530.20">
    <property type="match status" value="1"/>
</dbReference>
<dbReference type="EMBL" id="QYUK01000011">
    <property type="protein sequence ID" value="RJF88360.1"/>
    <property type="molecule type" value="Genomic_DNA"/>
</dbReference>
<gene>
    <name evidence="3" type="ORF">D3874_16165</name>
</gene>
<evidence type="ECO:0000313" key="3">
    <source>
        <dbReference type="EMBL" id="RJF88360.1"/>
    </source>
</evidence>
<dbReference type="Pfam" id="PF08327">
    <property type="entry name" value="AHSA1"/>
    <property type="match status" value="1"/>
</dbReference>
<dbReference type="SUPFAM" id="SSF55961">
    <property type="entry name" value="Bet v1-like"/>
    <property type="match status" value="1"/>
</dbReference>
<dbReference type="CDD" id="cd07814">
    <property type="entry name" value="SRPBCC_CalC_Aha1-like"/>
    <property type="match status" value="1"/>
</dbReference>
<protein>
    <submittedName>
        <fullName evidence="3">SRPBCC domain-containing protein</fullName>
    </submittedName>
</protein>
<sequence length="160" mass="18262">MTASSSRPAPAPTSDRELVMERTFAAPRALVFKLWTDPAHAVRWWGPVDYPATHLELDVRPGGAWRCCLRSTADGRELWQHGLFHEVKPPERLVFSFVWEEEGERGLETQVTVTFTEQDGKTHMHFRQVPFQSIGERDGHRGGWGSTFDRLDAYLVQSAQ</sequence>
<dbReference type="InterPro" id="IPR013538">
    <property type="entry name" value="ASHA1/2-like_C"/>
</dbReference>